<gene>
    <name evidence="3" type="primary">LOC112691099</name>
</gene>
<feature type="transmembrane region" description="Helical" evidence="1">
    <location>
        <begin position="7"/>
        <end position="28"/>
    </location>
</feature>
<protein>
    <submittedName>
        <fullName evidence="3">Uncharacterized protein LOC112691099</fullName>
    </submittedName>
</protein>
<evidence type="ECO:0000313" key="2">
    <source>
        <dbReference type="Proteomes" id="UP000694846"/>
    </source>
</evidence>
<accession>A0A8B8GCS4</accession>
<dbReference type="GeneID" id="112691099"/>
<sequence>MHLNLNLFLLNSIVVCIVGTNITILTDWKKTTLQCMNNYFENTRYLANYDTNVTILGLDDKEESMVHNVVLRNINDFMSQYHTPDYLPQEQGQKYYSKLIHTQNHSKNKYLLFGEKSTFNNLDFFQQNHKNVEIVWCINGECENCISQKPVALAIVNKIPETINIDFDEQSESKNEVADKRWSDEAIHGTKSYTLELSPNSVLMGTSGETVKLYFRVINKQWIHQEYKFHCYDQMGLIRSVLPTSVMLPPNSTPFDVMVVLEVIGPEGSIDQISFSVVQPEVETIKVNFYIGKLNGDTTQPTIDYIFNGDCRFADTPHNCASEKWNIEATIQDENSGLAMITSIPNNLWLRSEFSIGTREPVIVYYSATCCFPKLEIIATDLRGNTLKKIINAEKQYLNIAEIGLIILSVIILLLFILIFVWAIIRCQRRKRSREISS</sequence>
<dbReference type="OrthoDB" id="6610237at2759"/>
<reference evidence="3" key="1">
    <citation type="submission" date="2025-08" db="UniProtKB">
        <authorList>
            <consortium name="RefSeq"/>
        </authorList>
    </citation>
    <scope>IDENTIFICATION</scope>
    <source>
        <tissue evidence="3">Whole body</tissue>
    </source>
</reference>
<evidence type="ECO:0000256" key="1">
    <source>
        <dbReference type="SAM" id="Phobius"/>
    </source>
</evidence>
<keyword evidence="2" id="KW-1185">Reference proteome</keyword>
<proteinExistence type="predicted"/>
<name>A0A8B8GCS4_9HEMI</name>
<organism evidence="2 3">
    <name type="scientific">Sipha flava</name>
    <name type="common">yellow sugarcane aphid</name>
    <dbReference type="NCBI Taxonomy" id="143950"/>
    <lineage>
        <taxon>Eukaryota</taxon>
        <taxon>Metazoa</taxon>
        <taxon>Ecdysozoa</taxon>
        <taxon>Arthropoda</taxon>
        <taxon>Hexapoda</taxon>
        <taxon>Insecta</taxon>
        <taxon>Pterygota</taxon>
        <taxon>Neoptera</taxon>
        <taxon>Paraneoptera</taxon>
        <taxon>Hemiptera</taxon>
        <taxon>Sternorrhyncha</taxon>
        <taxon>Aphidomorpha</taxon>
        <taxon>Aphidoidea</taxon>
        <taxon>Aphididae</taxon>
        <taxon>Sipha</taxon>
    </lineage>
</organism>
<evidence type="ECO:0000313" key="3">
    <source>
        <dbReference type="RefSeq" id="XP_025421029.1"/>
    </source>
</evidence>
<dbReference type="AlphaFoldDB" id="A0A8B8GCS4"/>
<feature type="transmembrane region" description="Helical" evidence="1">
    <location>
        <begin position="403"/>
        <end position="425"/>
    </location>
</feature>
<dbReference type="Proteomes" id="UP000694846">
    <property type="component" value="Unplaced"/>
</dbReference>
<keyword evidence="1" id="KW-0812">Transmembrane</keyword>
<dbReference type="RefSeq" id="XP_025421029.1">
    <property type="nucleotide sequence ID" value="XM_025565244.1"/>
</dbReference>
<keyword evidence="1" id="KW-1133">Transmembrane helix</keyword>
<keyword evidence="1" id="KW-0472">Membrane</keyword>